<evidence type="ECO:0000313" key="1">
    <source>
        <dbReference type="EMBL" id="KKN20849.1"/>
    </source>
</evidence>
<dbReference type="SUPFAM" id="SSF110849">
    <property type="entry name" value="ParB/Sulfiredoxin"/>
    <property type="match status" value="1"/>
</dbReference>
<feature type="non-terminal residue" evidence="1">
    <location>
        <position position="1"/>
    </location>
</feature>
<dbReference type="InterPro" id="IPR036086">
    <property type="entry name" value="ParB/Sulfiredoxin_sf"/>
</dbReference>
<name>A0A0F9NSH0_9ZZZZ</name>
<proteinExistence type="predicted"/>
<accession>A0A0F9NSH0</accession>
<gene>
    <name evidence="1" type="ORF">LCGC14_0931290</name>
</gene>
<protein>
    <recommendedName>
        <fullName evidence="2">ParB/Sulfiredoxin domain-containing protein</fullName>
    </recommendedName>
</protein>
<evidence type="ECO:0008006" key="2">
    <source>
        <dbReference type="Google" id="ProtNLM"/>
    </source>
</evidence>
<comment type="caution">
    <text evidence="1">The sequence shown here is derived from an EMBL/GenBank/DDBJ whole genome shotgun (WGS) entry which is preliminary data.</text>
</comment>
<organism evidence="1">
    <name type="scientific">marine sediment metagenome</name>
    <dbReference type="NCBI Taxonomy" id="412755"/>
    <lineage>
        <taxon>unclassified sequences</taxon>
        <taxon>metagenomes</taxon>
        <taxon>ecological metagenomes</taxon>
    </lineage>
</organism>
<sequence>GGGFFRYCVVFDLKWKAIRVLVKDVTDEEAIAIELVENKARSNFTDLEFYIGLGKLHEIYEKAHPETIRGKYIWPSIKQNNHKTITAPSATMLFVKKYHVV</sequence>
<dbReference type="EMBL" id="LAZR01003202">
    <property type="protein sequence ID" value="KKN20849.1"/>
    <property type="molecule type" value="Genomic_DNA"/>
</dbReference>
<reference evidence="1" key="1">
    <citation type="journal article" date="2015" name="Nature">
        <title>Complex archaea that bridge the gap between prokaryotes and eukaryotes.</title>
        <authorList>
            <person name="Spang A."/>
            <person name="Saw J.H."/>
            <person name="Jorgensen S.L."/>
            <person name="Zaremba-Niedzwiedzka K."/>
            <person name="Martijn J."/>
            <person name="Lind A.E."/>
            <person name="van Eijk R."/>
            <person name="Schleper C."/>
            <person name="Guy L."/>
            <person name="Ettema T.J."/>
        </authorList>
    </citation>
    <scope>NUCLEOTIDE SEQUENCE</scope>
</reference>
<dbReference type="AlphaFoldDB" id="A0A0F9NSH0"/>